<proteinExistence type="predicted"/>
<keyword evidence="4" id="KW-1185">Reference proteome</keyword>
<reference evidence="3 4" key="1">
    <citation type="submission" date="2018-12" db="EMBL/GenBank/DDBJ databases">
        <title>Genomic taxonomy of the Vibrionaceae family.</title>
        <authorList>
            <person name="Gomez-Gil B."/>
            <person name="Enciso-Ibarra K."/>
        </authorList>
    </citation>
    <scope>NUCLEOTIDE SEQUENCE [LARGE SCALE GENOMIC DNA]</scope>
    <source>
        <strain evidence="3 4">CAIM 594</strain>
    </source>
</reference>
<name>A0A427TVX5_9VIBR</name>
<organism evidence="3 4">
    <name type="scientific">Vibrio pectenicida</name>
    <dbReference type="NCBI Taxonomy" id="62763"/>
    <lineage>
        <taxon>Bacteria</taxon>
        <taxon>Pseudomonadati</taxon>
        <taxon>Pseudomonadota</taxon>
        <taxon>Gammaproteobacteria</taxon>
        <taxon>Vibrionales</taxon>
        <taxon>Vibrionaceae</taxon>
        <taxon>Vibrio</taxon>
    </lineage>
</organism>
<evidence type="ECO:0000313" key="2">
    <source>
        <dbReference type="EMBL" id="NOH73381.1"/>
    </source>
</evidence>
<dbReference type="RefSeq" id="WP_125323328.1">
    <property type="nucleotide sequence ID" value="NZ_AP024889.1"/>
</dbReference>
<accession>A0A427TVX5</accession>
<dbReference type="Proteomes" id="UP000269041">
    <property type="component" value="Unassembled WGS sequence"/>
</dbReference>
<reference evidence="2 5" key="2">
    <citation type="submission" date="2019-09" db="EMBL/GenBank/DDBJ databases">
        <title>Draft genome sequencing and comparative genomics of hatchery-associated Vibrios.</title>
        <authorList>
            <person name="Kehlet-Delgado H."/>
            <person name="Mueller R.S."/>
        </authorList>
    </citation>
    <scope>NUCLEOTIDE SEQUENCE [LARGE SCALE GENOMIC DNA]</scope>
    <source>
        <strain evidence="2 5">99-46-Y</strain>
    </source>
</reference>
<comment type="caution">
    <text evidence="3">The sequence shown here is derived from an EMBL/GenBank/DDBJ whole genome shotgun (WGS) entry which is preliminary data.</text>
</comment>
<evidence type="ECO:0000313" key="3">
    <source>
        <dbReference type="EMBL" id="RSD28544.1"/>
    </source>
</evidence>
<keyword evidence="1" id="KW-0732">Signal</keyword>
<dbReference type="EMBL" id="VTXC01000091">
    <property type="protein sequence ID" value="NOH73381.1"/>
    <property type="molecule type" value="Genomic_DNA"/>
</dbReference>
<gene>
    <name evidence="3" type="ORF">EJA03_19110</name>
    <name evidence="2" type="ORF">F0225_18885</name>
</gene>
<dbReference type="EMBL" id="RSFA01000153">
    <property type="protein sequence ID" value="RSD28544.1"/>
    <property type="molecule type" value="Genomic_DNA"/>
</dbReference>
<feature type="signal peptide" evidence="1">
    <location>
        <begin position="1"/>
        <end position="19"/>
    </location>
</feature>
<sequence length="172" mass="18936">MKIINISLILAAFSLPAQANFAPTDVYLDGKAYPLVELESKVVTKSSVGMDLNKEETQQMNDQGFAELSKSFNFLCRINLSNTFYFTNLKPGDSTKLYSFNQTCAYKRASGALTNLSNAWLSLQLVDDSGSVVGGPSRSVYSNPSKGKYHWVVINRSNGSRGDGYIKTTEIH</sequence>
<protein>
    <submittedName>
        <fullName evidence="3">Uncharacterized protein</fullName>
    </submittedName>
</protein>
<evidence type="ECO:0000256" key="1">
    <source>
        <dbReference type="SAM" id="SignalP"/>
    </source>
</evidence>
<evidence type="ECO:0000313" key="4">
    <source>
        <dbReference type="Proteomes" id="UP000269041"/>
    </source>
</evidence>
<evidence type="ECO:0000313" key="5">
    <source>
        <dbReference type="Proteomes" id="UP000565719"/>
    </source>
</evidence>
<feature type="chain" id="PRO_5044603559" evidence="1">
    <location>
        <begin position="20"/>
        <end position="172"/>
    </location>
</feature>
<dbReference type="AlphaFoldDB" id="A0A427TVX5"/>
<dbReference type="OrthoDB" id="5870069at2"/>
<dbReference type="Proteomes" id="UP000565719">
    <property type="component" value="Unassembled WGS sequence"/>
</dbReference>